<evidence type="ECO:0000256" key="3">
    <source>
        <dbReference type="ARBA" id="ARBA00022801"/>
    </source>
</evidence>
<organism evidence="6 7">
    <name type="scientific">Paralvinella palmiformis</name>
    <dbReference type="NCBI Taxonomy" id="53620"/>
    <lineage>
        <taxon>Eukaryota</taxon>
        <taxon>Metazoa</taxon>
        <taxon>Spiralia</taxon>
        <taxon>Lophotrochozoa</taxon>
        <taxon>Annelida</taxon>
        <taxon>Polychaeta</taxon>
        <taxon>Sedentaria</taxon>
        <taxon>Canalipalpata</taxon>
        <taxon>Terebellida</taxon>
        <taxon>Terebelliformia</taxon>
        <taxon>Alvinellidae</taxon>
        <taxon>Paralvinella</taxon>
    </lineage>
</organism>
<dbReference type="PANTHER" id="PTHR12378:SF7">
    <property type="entry name" value="DESUMOYLATING ISOPEPTIDASE 1"/>
    <property type="match status" value="1"/>
</dbReference>
<accession>A0AAD9KF07</accession>
<keyword evidence="3" id="KW-0378">Hydrolase</keyword>
<dbReference type="PANTHER" id="PTHR12378">
    <property type="entry name" value="DESUMOYLATING ISOPEPTIDASE"/>
    <property type="match status" value="1"/>
</dbReference>
<dbReference type="AlphaFoldDB" id="A0AAD9KF07"/>
<comment type="similarity">
    <text evidence="1">Belongs to the DeSI family.</text>
</comment>
<evidence type="ECO:0000256" key="4">
    <source>
        <dbReference type="SAM" id="MobiDB-lite"/>
    </source>
</evidence>
<name>A0AAD9KF07_9ANNE</name>
<dbReference type="InterPro" id="IPR008580">
    <property type="entry name" value="PPPDE_dom"/>
</dbReference>
<sequence length="484" mass="53537">MMDVFEDHSVSIYIYDISKGFAKAMSAMLLGKQLDGIWHTAVVVYGQEFFFGGNGIQSCDPGTTILQQPDKIEQLGTTQIPYDMFMDYIHELSTSSFGPEKYHLLNHNCNTFTSEVAQFLTGSSIPSYITDLPQEFLNTPLGAMVKPYLDALTVSPSGGSSIGAQSQITSSSSKQHMSPDTASVRPQSVEGEVTCSDIGRAEARCECGNQSEQGPPNSPTTYKELKLAQQEYTEVKESLKSLLSSREVQLLDEILEYIMTDEPLWGLGVNHVAVIDKILRGKQFTEGQKKAVGGLLQECLYRIDVIMMLRHDADNTYFRILTSFEQQSMKVKEKMAKGLCNCGSIDEGLEWLLKEDHTPNNGIGSVAVDVCRCCLLDNEKTLNDVGAALSQSVTRKKVHRESRKRVSAELAVDLGCAIVELLQKDTWIETVKNGIWSLCQCIKSNSEVAAVAVVSGLDPDVLVEKYPELRDLCINYLKNHLSLI</sequence>
<protein>
    <recommendedName>
        <fullName evidence="5">PPPDE domain-containing protein</fullName>
    </recommendedName>
</protein>
<keyword evidence="2" id="KW-0645">Protease</keyword>
<feature type="region of interest" description="Disordered" evidence="4">
    <location>
        <begin position="160"/>
        <end position="192"/>
    </location>
</feature>
<gene>
    <name evidence="6" type="ORF">LSH36_6g05051</name>
</gene>
<comment type="caution">
    <text evidence="6">The sequence shown here is derived from an EMBL/GenBank/DDBJ whole genome shotgun (WGS) entry which is preliminary data.</text>
</comment>
<evidence type="ECO:0000313" key="6">
    <source>
        <dbReference type="EMBL" id="KAK2169880.1"/>
    </source>
</evidence>
<feature type="compositionally biased region" description="Low complexity" evidence="4">
    <location>
        <begin position="160"/>
        <end position="178"/>
    </location>
</feature>
<dbReference type="PROSITE" id="PS51858">
    <property type="entry name" value="PPPDE"/>
    <property type="match status" value="1"/>
</dbReference>
<dbReference type="GO" id="GO:0070646">
    <property type="term" value="P:protein modification by small protein removal"/>
    <property type="evidence" value="ECO:0007669"/>
    <property type="project" value="TreeGrafter"/>
</dbReference>
<keyword evidence="7" id="KW-1185">Reference proteome</keyword>
<evidence type="ECO:0000259" key="5">
    <source>
        <dbReference type="PROSITE" id="PS51858"/>
    </source>
</evidence>
<dbReference type="GO" id="GO:0006508">
    <property type="term" value="P:proteolysis"/>
    <property type="evidence" value="ECO:0007669"/>
    <property type="project" value="UniProtKB-KW"/>
</dbReference>
<dbReference type="EMBL" id="JAODUP010000006">
    <property type="protein sequence ID" value="KAK2169880.1"/>
    <property type="molecule type" value="Genomic_DNA"/>
</dbReference>
<evidence type="ECO:0000256" key="1">
    <source>
        <dbReference type="ARBA" id="ARBA00008140"/>
    </source>
</evidence>
<dbReference type="InterPro" id="IPR042266">
    <property type="entry name" value="PPPDE_sf"/>
</dbReference>
<feature type="domain" description="PPPDE" evidence="5">
    <location>
        <begin position="8"/>
        <end position="150"/>
    </location>
</feature>
<evidence type="ECO:0000256" key="2">
    <source>
        <dbReference type="ARBA" id="ARBA00022670"/>
    </source>
</evidence>
<dbReference type="Pfam" id="PF05903">
    <property type="entry name" value="Peptidase_C97"/>
    <property type="match status" value="1"/>
</dbReference>
<reference evidence="6" key="1">
    <citation type="journal article" date="2023" name="Mol. Biol. Evol.">
        <title>Third-Generation Sequencing Reveals the Adaptive Role of the Epigenome in Three Deep-Sea Polychaetes.</title>
        <authorList>
            <person name="Perez M."/>
            <person name="Aroh O."/>
            <person name="Sun Y."/>
            <person name="Lan Y."/>
            <person name="Juniper S.K."/>
            <person name="Young C.R."/>
            <person name="Angers B."/>
            <person name="Qian P.Y."/>
        </authorList>
    </citation>
    <scope>NUCLEOTIDE SEQUENCE</scope>
    <source>
        <strain evidence="6">P08H-3</strain>
    </source>
</reference>
<dbReference type="Gene3D" id="3.90.1720.30">
    <property type="entry name" value="PPPDE domains"/>
    <property type="match status" value="1"/>
</dbReference>
<dbReference type="GO" id="GO:0008233">
    <property type="term" value="F:peptidase activity"/>
    <property type="evidence" value="ECO:0007669"/>
    <property type="project" value="UniProtKB-KW"/>
</dbReference>
<dbReference type="Proteomes" id="UP001208570">
    <property type="component" value="Unassembled WGS sequence"/>
</dbReference>
<proteinExistence type="inferred from homology"/>
<dbReference type="SMART" id="SM01179">
    <property type="entry name" value="DUF862"/>
    <property type="match status" value="1"/>
</dbReference>
<evidence type="ECO:0000313" key="7">
    <source>
        <dbReference type="Proteomes" id="UP001208570"/>
    </source>
</evidence>